<dbReference type="RefSeq" id="WP_185682882.1">
    <property type="nucleotide sequence ID" value="NZ_JACLAU010000007.1"/>
</dbReference>
<dbReference type="FunFam" id="3.40.50.620:FF:000082">
    <property type="entry name" value="MSW1p Mitochondrial tryptophanyl-tRNA synthetase"/>
    <property type="match status" value="1"/>
</dbReference>
<dbReference type="InterPro" id="IPR024109">
    <property type="entry name" value="Trp-tRNA-ligase_bac-type"/>
</dbReference>
<dbReference type="PRINTS" id="PR01039">
    <property type="entry name" value="TRNASYNTHTRP"/>
</dbReference>
<organism evidence="10 11">
    <name type="scientific">Novosphingobium aerophilum</name>
    <dbReference type="NCBI Taxonomy" id="2839843"/>
    <lineage>
        <taxon>Bacteria</taxon>
        <taxon>Pseudomonadati</taxon>
        <taxon>Pseudomonadota</taxon>
        <taxon>Alphaproteobacteria</taxon>
        <taxon>Sphingomonadales</taxon>
        <taxon>Sphingomonadaceae</taxon>
        <taxon>Novosphingobium</taxon>
    </lineage>
</organism>
<dbReference type="GO" id="GO:0006436">
    <property type="term" value="P:tryptophanyl-tRNA aminoacylation"/>
    <property type="evidence" value="ECO:0007669"/>
    <property type="project" value="UniProtKB-UniRule"/>
</dbReference>
<evidence type="ECO:0000256" key="2">
    <source>
        <dbReference type="ARBA" id="ARBA00022598"/>
    </source>
</evidence>
<proteinExistence type="inferred from homology"/>
<evidence type="ECO:0000256" key="5">
    <source>
        <dbReference type="ARBA" id="ARBA00022917"/>
    </source>
</evidence>
<gene>
    <name evidence="8 10" type="primary">trpS</name>
    <name evidence="10" type="ORF">H7F49_07115</name>
</gene>
<reference evidence="10 11" key="1">
    <citation type="submission" date="2020-08" db="EMBL/GenBank/DDBJ databases">
        <title>The genome sequence of Novosphingobium flavum 4Y4.</title>
        <authorList>
            <person name="Liu Y."/>
        </authorList>
    </citation>
    <scope>NUCLEOTIDE SEQUENCE [LARGE SCALE GENOMIC DNA]</scope>
    <source>
        <strain evidence="10 11">4Y4</strain>
    </source>
</reference>
<evidence type="ECO:0000256" key="1">
    <source>
        <dbReference type="ARBA" id="ARBA00005594"/>
    </source>
</evidence>
<keyword evidence="6 8" id="KW-0030">Aminoacyl-tRNA synthetase</keyword>
<dbReference type="Pfam" id="PF00579">
    <property type="entry name" value="tRNA-synt_1b"/>
    <property type="match status" value="1"/>
</dbReference>
<dbReference type="NCBIfam" id="TIGR00233">
    <property type="entry name" value="trpS"/>
    <property type="match status" value="1"/>
</dbReference>
<dbReference type="InterPro" id="IPR014729">
    <property type="entry name" value="Rossmann-like_a/b/a_fold"/>
</dbReference>
<dbReference type="PANTHER" id="PTHR43766:SF1">
    <property type="entry name" value="TRYPTOPHAN--TRNA LIGASE, MITOCHONDRIAL"/>
    <property type="match status" value="1"/>
</dbReference>
<evidence type="ECO:0000313" key="10">
    <source>
        <dbReference type="EMBL" id="MBC2651467.1"/>
    </source>
</evidence>
<dbReference type="Gene3D" id="3.40.50.620">
    <property type="entry name" value="HUPs"/>
    <property type="match status" value="1"/>
</dbReference>
<dbReference type="InterPro" id="IPR002306">
    <property type="entry name" value="Trp-tRNA-ligase"/>
</dbReference>
<comment type="catalytic activity">
    <reaction evidence="7 8">
        <text>tRNA(Trp) + L-tryptophan + ATP = L-tryptophyl-tRNA(Trp) + AMP + diphosphate + H(+)</text>
        <dbReference type="Rhea" id="RHEA:24080"/>
        <dbReference type="Rhea" id="RHEA-COMP:9671"/>
        <dbReference type="Rhea" id="RHEA-COMP:9705"/>
        <dbReference type="ChEBI" id="CHEBI:15378"/>
        <dbReference type="ChEBI" id="CHEBI:30616"/>
        <dbReference type="ChEBI" id="CHEBI:33019"/>
        <dbReference type="ChEBI" id="CHEBI:57912"/>
        <dbReference type="ChEBI" id="CHEBI:78442"/>
        <dbReference type="ChEBI" id="CHEBI:78535"/>
        <dbReference type="ChEBI" id="CHEBI:456215"/>
        <dbReference type="EC" id="6.1.1.2"/>
    </reaction>
</comment>
<feature type="binding site" evidence="8">
    <location>
        <begin position="201"/>
        <end position="205"/>
    </location>
    <ligand>
        <name>ATP</name>
        <dbReference type="ChEBI" id="CHEBI:30616"/>
    </ligand>
</feature>
<comment type="caution">
    <text evidence="10">The sequence shown here is derived from an EMBL/GenBank/DDBJ whole genome shotgun (WGS) entry which is preliminary data.</text>
</comment>
<dbReference type="EMBL" id="JACLAU010000007">
    <property type="protein sequence ID" value="MBC2651467.1"/>
    <property type="molecule type" value="Genomic_DNA"/>
</dbReference>
<dbReference type="GO" id="GO:0005829">
    <property type="term" value="C:cytosol"/>
    <property type="evidence" value="ECO:0007669"/>
    <property type="project" value="TreeGrafter"/>
</dbReference>
<dbReference type="AlphaFoldDB" id="A0A7X1F6V2"/>
<feature type="binding site" evidence="8">
    <location>
        <begin position="149"/>
        <end position="151"/>
    </location>
    <ligand>
        <name>ATP</name>
        <dbReference type="ChEBI" id="CHEBI:30616"/>
    </ligand>
</feature>
<evidence type="ECO:0000256" key="7">
    <source>
        <dbReference type="ARBA" id="ARBA00049929"/>
    </source>
</evidence>
<accession>A0A7X1F6V2</accession>
<feature type="binding site" evidence="8">
    <location>
        <position position="137"/>
    </location>
    <ligand>
        <name>L-tryptophan</name>
        <dbReference type="ChEBI" id="CHEBI:57912"/>
    </ligand>
</feature>
<dbReference type="GO" id="GO:0005524">
    <property type="term" value="F:ATP binding"/>
    <property type="evidence" value="ECO:0007669"/>
    <property type="project" value="UniProtKB-UniRule"/>
</dbReference>
<sequence length="339" mass="36748">MRIVSGIQPTGNLHLGNYLGAIRNWVRMQDEFTAQGHECLYFLADLHAISMPHTPADLAANTREMVAALVACGIDPDKSILFNQAQVPQHAELQWLLNGTARMGWLNRMTQWKDKAGKNREGASVALFTYPVLQAADVLLYQATHVPVGEDQKQHLELARDIAQKFNNDFATEAAPVFTLPDPIIPPEAARIMSLRDGSGKMSKSDPSDMSRINLTDDADTIMTKIKKAKTDPEPLPSEKAGLEGRPEAANLVGIYAAMAGTSIEAVLGEFGGSGFGRFKPALGELLVDRLAPINARFVDLRQDRAALDTILAKGASRARALAVPTLERAYAALGLVRG</sequence>
<keyword evidence="11" id="KW-1185">Reference proteome</keyword>
<dbReference type="GO" id="GO:0004830">
    <property type="term" value="F:tryptophan-tRNA ligase activity"/>
    <property type="evidence" value="ECO:0007669"/>
    <property type="project" value="UniProtKB-UniRule"/>
</dbReference>
<comment type="subcellular location">
    <subcellularLocation>
        <location evidence="8">Cytoplasm</location>
    </subcellularLocation>
</comment>
<feature type="binding site" evidence="8">
    <location>
        <begin position="16"/>
        <end position="17"/>
    </location>
    <ligand>
        <name>ATP</name>
        <dbReference type="ChEBI" id="CHEBI:30616"/>
    </ligand>
</feature>
<evidence type="ECO:0000256" key="9">
    <source>
        <dbReference type="RuleBase" id="RU363036"/>
    </source>
</evidence>
<evidence type="ECO:0000256" key="3">
    <source>
        <dbReference type="ARBA" id="ARBA00022741"/>
    </source>
</evidence>
<dbReference type="InterPro" id="IPR001412">
    <property type="entry name" value="aa-tRNA-synth_I_CS"/>
</dbReference>
<dbReference type="EC" id="6.1.1.2" evidence="8"/>
<evidence type="ECO:0000256" key="4">
    <source>
        <dbReference type="ARBA" id="ARBA00022840"/>
    </source>
</evidence>
<comment type="function">
    <text evidence="8">Catalyzes the attachment of tryptophan to tRNA(Trp).</text>
</comment>
<evidence type="ECO:0000256" key="6">
    <source>
        <dbReference type="ARBA" id="ARBA00023146"/>
    </source>
</evidence>
<keyword evidence="8" id="KW-0963">Cytoplasm</keyword>
<evidence type="ECO:0000256" key="8">
    <source>
        <dbReference type="HAMAP-Rule" id="MF_00140"/>
    </source>
</evidence>
<dbReference type="SUPFAM" id="SSF52374">
    <property type="entry name" value="Nucleotidylyl transferase"/>
    <property type="match status" value="1"/>
</dbReference>
<dbReference type="HAMAP" id="MF_00140_B">
    <property type="entry name" value="Trp_tRNA_synth_B"/>
    <property type="match status" value="1"/>
</dbReference>
<keyword evidence="5 8" id="KW-0648">Protein biosynthesis</keyword>
<dbReference type="Gene3D" id="1.10.240.10">
    <property type="entry name" value="Tyrosyl-Transfer RNA Synthetase"/>
    <property type="match status" value="1"/>
</dbReference>
<dbReference type="CDD" id="cd00806">
    <property type="entry name" value="TrpRS_core"/>
    <property type="match status" value="1"/>
</dbReference>
<evidence type="ECO:0000313" key="11">
    <source>
        <dbReference type="Proteomes" id="UP000520156"/>
    </source>
</evidence>
<dbReference type="PANTHER" id="PTHR43766">
    <property type="entry name" value="TRYPTOPHAN--TRNA LIGASE, MITOCHONDRIAL"/>
    <property type="match status" value="1"/>
</dbReference>
<dbReference type="Proteomes" id="UP000520156">
    <property type="component" value="Unassembled WGS sequence"/>
</dbReference>
<keyword evidence="2 8" id="KW-0436">Ligase</keyword>
<name>A0A7X1F6V2_9SPHN</name>
<feature type="binding site" evidence="8">
    <location>
        <begin position="8"/>
        <end position="10"/>
    </location>
    <ligand>
        <name>ATP</name>
        <dbReference type="ChEBI" id="CHEBI:30616"/>
    </ligand>
</feature>
<dbReference type="InterPro" id="IPR050203">
    <property type="entry name" value="Trp-tRNA_synthetase"/>
</dbReference>
<comment type="similarity">
    <text evidence="1 8 9">Belongs to the class-I aminoacyl-tRNA synthetase family.</text>
</comment>
<feature type="short sequence motif" description="'HIGH' region" evidence="8">
    <location>
        <begin position="9"/>
        <end position="17"/>
    </location>
</feature>
<protein>
    <recommendedName>
        <fullName evidence="8">Tryptophan--tRNA ligase</fullName>
        <ecNumber evidence="8">6.1.1.2</ecNumber>
    </recommendedName>
    <alternativeName>
        <fullName evidence="8">Tryptophanyl-tRNA synthetase</fullName>
        <shortName evidence="8">TrpRS</shortName>
    </alternativeName>
</protein>
<keyword evidence="4 8" id="KW-0067">ATP-binding</keyword>
<dbReference type="PROSITE" id="PS00178">
    <property type="entry name" value="AA_TRNA_LIGASE_I"/>
    <property type="match status" value="1"/>
</dbReference>
<keyword evidence="3 8" id="KW-0547">Nucleotide-binding</keyword>
<feature type="binding site" evidence="8">
    <location>
        <position position="192"/>
    </location>
    <ligand>
        <name>ATP</name>
        <dbReference type="ChEBI" id="CHEBI:30616"/>
    </ligand>
</feature>
<dbReference type="InterPro" id="IPR002305">
    <property type="entry name" value="aa-tRNA-synth_Ic"/>
</dbReference>
<feature type="short sequence motif" description="'KMSKS' region" evidence="8">
    <location>
        <begin position="201"/>
        <end position="205"/>
    </location>
</feature>
<comment type="subunit">
    <text evidence="8">Homodimer.</text>
</comment>